<organism evidence="1 2">
    <name type="scientific">Rhizopus microsporus</name>
    <dbReference type="NCBI Taxonomy" id="58291"/>
    <lineage>
        <taxon>Eukaryota</taxon>
        <taxon>Fungi</taxon>
        <taxon>Fungi incertae sedis</taxon>
        <taxon>Mucoromycota</taxon>
        <taxon>Mucoromycotina</taxon>
        <taxon>Mucoromycetes</taxon>
        <taxon>Mucorales</taxon>
        <taxon>Mucorineae</taxon>
        <taxon>Rhizopodaceae</taxon>
        <taxon>Rhizopus</taxon>
    </lineage>
</organism>
<dbReference type="EMBL" id="KV921771">
    <property type="protein sequence ID" value="ORE12227.1"/>
    <property type="molecule type" value="Genomic_DNA"/>
</dbReference>
<feature type="non-terminal residue" evidence="1">
    <location>
        <position position="1"/>
    </location>
</feature>
<name>A0A1X0RJL3_RHIZD</name>
<evidence type="ECO:0000313" key="2">
    <source>
        <dbReference type="Proteomes" id="UP000242381"/>
    </source>
</evidence>
<evidence type="ECO:0000313" key="1">
    <source>
        <dbReference type="EMBL" id="ORE12227.1"/>
    </source>
</evidence>
<reference evidence="1 2" key="1">
    <citation type="journal article" date="2016" name="Proc. Natl. Acad. Sci. U.S.A.">
        <title>Lipid metabolic changes in an early divergent fungus govern the establishment of a mutualistic symbiosis with endobacteria.</title>
        <authorList>
            <person name="Lastovetsky O.A."/>
            <person name="Gaspar M.L."/>
            <person name="Mondo S.J."/>
            <person name="LaButti K.M."/>
            <person name="Sandor L."/>
            <person name="Grigoriev I.V."/>
            <person name="Henry S.A."/>
            <person name="Pawlowska T.E."/>
        </authorList>
    </citation>
    <scope>NUCLEOTIDE SEQUENCE [LARGE SCALE GENOMIC DNA]</scope>
    <source>
        <strain evidence="1 2">ATCC 11559</strain>
    </source>
</reference>
<protein>
    <submittedName>
        <fullName evidence="1">Uncharacterized protein</fullName>
    </submittedName>
</protein>
<dbReference type="Proteomes" id="UP000242381">
    <property type="component" value="Unassembled WGS sequence"/>
</dbReference>
<accession>A0A1X0RJL3</accession>
<dbReference type="AlphaFoldDB" id="A0A1X0RJL3"/>
<sequence>RELLAGLNVTLSNYGAIRDINVVKDNATGTFLNSGFAISMYQSNHLLKIRPPLLELSRDYLG</sequence>
<gene>
    <name evidence="1" type="ORF">BCV71DRAFT_191417</name>
</gene>
<proteinExistence type="predicted"/>